<protein>
    <submittedName>
        <fullName evidence="3">Competence protein</fullName>
    </submittedName>
</protein>
<gene>
    <name evidence="3" type="ORF">SAMN00790413_03614</name>
</gene>
<evidence type="ECO:0000313" key="4">
    <source>
        <dbReference type="Proteomes" id="UP000192582"/>
    </source>
</evidence>
<feature type="region of interest" description="Disordered" evidence="1">
    <location>
        <begin position="238"/>
        <end position="258"/>
    </location>
</feature>
<feature type="domain" description="Competence protein CoiA nuclease-like" evidence="2">
    <location>
        <begin position="65"/>
        <end position="150"/>
    </location>
</feature>
<sequence length="258" mass="27622">MPLRARYGEQEFVSTVLSAEAFAALRQVEELRMTCCEERAVPKRSSRGLPFFAHARRHACPVAPETEFHLHAKRLIAGAVQSAGWEVDVEVPGLTPAGDGWRADVLASCGGQRVAFEVQRSGQTLEAIHARQERYAQSGIRGMWFLRGHAATLREPQPWLYQTPMFTVQEDFLLPTFGMRSARTRGCPAAVPGGGIDVDESIVGGASRGASGAGPRGPVRLFAGASCEVASVQRGDCSGSAHASASWPGREAAHGAVE</sequence>
<dbReference type="Pfam" id="PF06054">
    <property type="entry name" value="CoiA_nuc"/>
    <property type="match status" value="1"/>
</dbReference>
<dbReference type="EMBL" id="FWWU01000008">
    <property type="protein sequence ID" value="SMB85941.1"/>
    <property type="molecule type" value="Genomic_DNA"/>
</dbReference>
<accession>A0A1W1UYW8</accession>
<dbReference type="Proteomes" id="UP000192582">
    <property type="component" value="Unassembled WGS sequence"/>
</dbReference>
<name>A0A1W1UYW8_9DEIO</name>
<keyword evidence="4" id="KW-1185">Reference proteome</keyword>
<organism evidence="3 4">
    <name type="scientific">Deinococcus hopiensis KR-140</name>
    <dbReference type="NCBI Taxonomy" id="695939"/>
    <lineage>
        <taxon>Bacteria</taxon>
        <taxon>Thermotogati</taxon>
        <taxon>Deinococcota</taxon>
        <taxon>Deinococci</taxon>
        <taxon>Deinococcales</taxon>
        <taxon>Deinococcaceae</taxon>
        <taxon>Deinococcus</taxon>
    </lineage>
</organism>
<evidence type="ECO:0000313" key="3">
    <source>
        <dbReference type="EMBL" id="SMB85941.1"/>
    </source>
</evidence>
<dbReference type="InterPro" id="IPR010330">
    <property type="entry name" value="CoiA_nuc"/>
</dbReference>
<reference evidence="3 4" key="1">
    <citation type="submission" date="2017-04" db="EMBL/GenBank/DDBJ databases">
        <authorList>
            <person name="Afonso C.L."/>
            <person name="Miller P.J."/>
            <person name="Scott M.A."/>
            <person name="Spackman E."/>
            <person name="Goraichik I."/>
            <person name="Dimitrov K.M."/>
            <person name="Suarez D.L."/>
            <person name="Swayne D.E."/>
        </authorList>
    </citation>
    <scope>NUCLEOTIDE SEQUENCE [LARGE SCALE GENOMIC DNA]</scope>
    <source>
        <strain evidence="3 4">KR-140</strain>
    </source>
</reference>
<dbReference type="STRING" id="695939.SAMN00790413_03614"/>
<evidence type="ECO:0000259" key="2">
    <source>
        <dbReference type="Pfam" id="PF06054"/>
    </source>
</evidence>
<proteinExistence type="predicted"/>
<evidence type="ECO:0000256" key="1">
    <source>
        <dbReference type="SAM" id="MobiDB-lite"/>
    </source>
</evidence>
<dbReference type="AlphaFoldDB" id="A0A1W1UYW8"/>